<dbReference type="InterPro" id="IPR029063">
    <property type="entry name" value="SAM-dependent_MTases_sf"/>
</dbReference>
<dbReference type="PANTHER" id="PTHR11061">
    <property type="entry name" value="RNA M5U METHYLTRANSFERASE"/>
    <property type="match status" value="1"/>
</dbReference>
<evidence type="ECO:0000256" key="12">
    <source>
        <dbReference type="PROSITE-ProRule" id="PRU01024"/>
    </source>
</evidence>
<feature type="domain" description="TRAM" evidence="14">
    <location>
        <begin position="7"/>
        <end position="76"/>
    </location>
</feature>
<evidence type="ECO:0000256" key="7">
    <source>
        <dbReference type="ARBA" id="ARBA00023004"/>
    </source>
</evidence>
<dbReference type="Pfam" id="PF05958">
    <property type="entry name" value="tRNA_U5-meth_tr"/>
    <property type="match status" value="1"/>
</dbReference>
<dbReference type="PROSITE" id="PS50926">
    <property type="entry name" value="TRAM"/>
    <property type="match status" value="1"/>
</dbReference>
<dbReference type="RefSeq" id="WP_112987071.1">
    <property type="nucleotide sequence ID" value="NZ_CP131470.1"/>
</dbReference>
<feature type="binding site" evidence="11">
    <location>
        <position position="322"/>
    </location>
    <ligand>
        <name>S-adenosyl-L-methionine</name>
        <dbReference type="ChEBI" id="CHEBI:59789"/>
    </ligand>
</feature>
<keyword evidence="5 11" id="KW-0949">S-adenosyl-L-methionine</keyword>
<dbReference type="InterPro" id="IPR012340">
    <property type="entry name" value="NA-bd_OB-fold"/>
</dbReference>
<dbReference type="InterPro" id="IPR030390">
    <property type="entry name" value="MeTrfase_TrmA_AS"/>
</dbReference>
<dbReference type="GO" id="GO:0003723">
    <property type="term" value="F:RNA binding"/>
    <property type="evidence" value="ECO:0007669"/>
    <property type="project" value="InterPro"/>
</dbReference>
<keyword evidence="2 11" id="KW-0698">rRNA processing</keyword>
<dbReference type="Proteomes" id="UP000253688">
    <property type="component" value="Unassembled WGS sequence"/>
</dbReference>
<dbReference type="GO" id="GO:0005506">
    <property type="term" value="F:iron ion binding"/>
    <property type="evidence" value="ECO:0007669"/>
    <property type="project" value="UniProtKB-UniRule"/>
</dbReference>
<sequence>MKHKAKKRPVHHPIYTFDIEAFSHEGRGIAHYGTHPDHPKEKHGKKVFVRYALVGETVKAKITNQTTRLEEAEMITLESDASEQRVAPVCAHFGVCGGCSLQHIHPDQQIVLKQNVLKSHLEHFAGLQPEEWLAPIRSVKTDYRRRARIGVRYIPKQNRLVMGFREHHSNHLTDIQQCKVLDQVLSDSLVELKTLLESLTGKAHIGHIELAMGDDEVALLIRHLDELNVSDVNQLRQFTLLKGWQLYFQSKGIDSLHRVDDEHAPMRLHYSLEDFKVKFAFSPLDFTQVNSHVNARMVQLACELLDLKEGERVLDLFCGLGNFSLPLARCVGETGRVIGVEASDEMVERATENAQANYLTQASFFSQDLTKDFSHHSWAKQGFDALLIDPPRSGAYEVMQYVPYFGAKRIVYVSCNPSTLARDAGVLAQYGYQLKKAAVMDMFTHTEHVESIALFEKIEQLEKTQEIND</sequence>
<dbReference type="PROSITE" id="PS01230">
    <property type="entry name" value="TRMA_1"/>
    <property type="match status" value="1"/>
</dbReference>
<dbReference type="Pfam" id="PF01938">
    <property type="entry name" value="TRAM"/>
    <property type="match status" value="1"/>
</dbReference>
<evidence type="ECO:0000313" key="16">
    <source>
        <dbReference type="Proteomes" id="UP000253688"/>
    </source>
</evidence>
<proteinExistence type="inferred from homology"/>
<feature type="active site" description="Nucleophile" evidence="11 12">
    <location>
        <position position="415"/>
    </location>
</feature>
<dbReference type="InterPro" id="IPR002792">
    <property type="entry name" value="TRAM_dom"/>
</dbReference>
<feature type="binding site" evidence="11">
    <location>
        <position position="99"/>
    </location>
    <ligand>
        <name>[4Fe-4S] cluster</name>
        <dbReference type="ChEBI" id="CHEBI:49883"/>
    </ligand>
</feature>
<feature type="binding site" evidence="11">
    <location>
        <position position="368"/>
    </location>
    <ligand>
        <name>S-adenosyl-L-methionine</name>
        <dbReference type="ChEBI" id="CHEBI:59789"/>
    </ligand>
</feature>
<dbReference type="FunFam" id="3.40.50.150:FF:000009">
    <property type="entry name" value="23S rRNA (Uracil(1939)-C(5))-methyltransferase RlmD"/>
    <property type="match status" value="1"/>
</dbReference>
<evidence type="ECO:0000256" key="5">
    <source>
        <dbReference type="ARBA" id="ARBA00022691"/>
    </source>
</evidence>
<feature type="binding site" evidence="11 12">
    <location>
        <position position="317"/>
    </location>
    <ligand>
        <name>S-adenosyl-L-methionine</name>
        <dbReference type="ChEBI" id="CHEBI:59789"/>
    </ligand>
</feature>
<dbReference type="Gene3D" id="2.40.50.140">
    <property type="entry name" value="Nucleic acid-binding proteins"/>
    <property type="match status" value="1"/>
</dbReference>
<dbReference type="HAMAP" id="MF_01010">
    <property type="entry name" value="23SrRNA_methyltr_RlmD"/>
    <property type="match status" value="1"/>
</dbReference>
<feature type="active site" evidence="13">
    <location>
        <position position="415"/>
    </location>
</feature>
<dbReference type="InterPro" id="IPR010280">
    <property type="entry name" value="U5_MeTrfase_fam"/>
</dbReference>
<comment type="caution">
    <text evidence="15">The sequence shown here is derived from an EMBL/GenBank/DDBJ whole genome shotgun (WGS) entry which is preliminary data.</text>
</comment>
<keyword evidence="8 11" id="KW-0411">Iron-sulfur</keyword>
<evidence type="ECO:0000256" key="13">
    <source>
        <dbReference type="PROSITE-ProRule" id="PRU10015"/>
    </source>
</evidence>
<name>A0A365PIY2_ACIJU</name>
<dbReference type="EMBL" id="QEWH01000043">
    <property type="protein sequence ID" value="RBA47277.1"/>
    <property type="molecule type" value="Genomic_DNA"/>
</dbReference>
<feature type="binding site" evidence="11 12">
    <location>
        <position position="341"/>
    </location>
    <ligand>
        <name>S-adenosyl-L-methionine</name>
        <dbReference type="ChEBI" id="CHEBI:59789"/>
    </ligand>
</feature>
<evidence type="ECO:0000256" key="6">
    <source>
        <dbReference type="ARBA" id="ARBA00022723"/>
    </source>
</evidence>
<dbReference type="SUPFAM" id="SSF50249">
    <property type="entry name" value="Nucleic acid-binding proteins"/>
    <property type="match status" value="1"/>
</dbReference>
<dbReference type="Gene3D" id="3.40.50.150">
    <property type="entry name" value="Vaccinia Virus protein VP39"/>
    <property type="match status" value="1"/>
</dbReference>
<feature type="binding site" evidence="11">
    <location>
        <position position="90"/>
    </location>
    <ligand>
        <name>[4Fe-4S] cluster</name>
        <dbReference type="ChEBI" id="CHEBI:49883"/>
    </ligand>
</feature>
<dbReference type="PANTHER" id="PTHR11061:SF49">
    <property type="entry name" value="23S RRNA (URACIL(1939)-C(5))-METHYLTRANSFERASE RLMD"/>
    <property type="match status" value="1"/>
</dbReference>
<evidence type="ECO:0000256" key="10">
    <source>
        <dbReference type="ARBA" id="ARBA00059995"/>
    </source>
</evidence>
<dbReference type="InterPro" id="IPR001566">
    <property type="entry name" value="23S_rRNA_MeTrfase_RlmD"/>
</dbReference>
<feature type="binding site" evidence="11 12">
    <location>
        <position position="389"/>
    </location>
    <ligand>
        <name>S-adenosyl-L-methionine</name>
        <dbReference type="ChEBI" id="CHEBI:59789"/>
    </ligand>
</feature>
<reference evidence="15 16" key="1">
    <citation type="submission" date="2018-04" db="EMBL/GenBank/DDBJ databases">
        <title>Acinetobacter junii Genome sequencing and assembly.</title>
        <authorList>
            <person name="Su J."/>
            <person name="Rensing C."/>
            <person name="Mazhar H.S."/>
        </authorList>
    </citation>
    <scope>NUCLEOTIDE SEQUENCE [LARGE SCALE GENOMIC DNA]</scope>
    <source>
        <strain evidence="15 16">SC22</strain>
    </source>
</reference>
<evidence type="ECO:0000256" key="11">
    <source>
        <dbReference type="HAMAP-Rule" id="MF_01010"/>
    </source>
</evidence>
<feature type="binding site" evidence="11">
    <location>
        <position position="178"/>
    </location>
    <ligand>
        <name>[4Fe-4S] cluster</name>
        <dbReference type="ChEBI" id="CHEBI:49883"/>
    </ligand>
</feature>
<evidence type="ECO:0000313" key="15">
    <source>
        <dbReference type="EMBL" id="RBA47277.1"/>
    </source>
</evidence>
<dbReference type="Gene3D" id="2.40.50.1070">
    <property type="match status" value="1"/>
</dbReference>
<keyword evidence="7 11" id="KW-0408">Iron</keyword>
<dbReference type="STRING" id="40215.BVL33_04650"/>
<keyword evidence="3 11" id="KW-0489">Methyltransferase</keyword>
<dbReference type="EC" id="2.1.1.190" evidence="11"/>
<evidence type="ECO:0000256" key="4">
    <source>
        <dbReference type="ARBA" id="ARBA00022679"/>
    </source>
</evidence>
<dbReference type="CDD" id="cd02440">
    <property type="entry name" value="AdoMet_MTases"/>
    <property type="match status" value="1"/>
</dbReference>
<accession>A0A365PIY2</accession>
<comment type="function">
    <text evidence="10 11">Catalyzes the formation of 5-methyl-uridine at position 1939 (m5U1939) in 23S rRNA.</text>
</comment>
<dbReference type="NCBIfam" id="TIGR00479">
    <property type="entry name" value="rumA"/>
    <property type="match status" value="1"/>
</dbReference>
<comment type="similarity">
    <text evidence="11">Belongs to the class I-like SAM-binding methyltransferase superfamily. RNA M5U methyltransferase family. RlmD subfamily.</text>
</comment>
<dbReference type="GO" id="GO:0051539">
    <property type="term" value="F:4 iron, 4 sulfur cluster binding"/>
    <property type="evidence" value="ECO:0007669"/>
    <property type="project" value="UniProtKB-KW"/>
</dbReference>
<dbReference type="NCBIfam" id="NF009639">
    <property type="entry name" value="PRK13168.1"/>
    <property type="match status" value="1"/>
</dbReference>
<dbReference type="GO" id="GO:0070475">
    <property type="term" value="P:rRNA base methylation"/>
    <property type="evidence" value="ECO:0007669"/>
    <property type="project" value="TreeGrafter"/>
</dbReference>
<evidence type="ECO:0000256" key="2">
    <source>
        <dbReference type="ARBA" id="ARBA00022552"/>
    </source>
</evidence>
<evidence type="ECO:0000259" key="14">
    <source>
        <dbReference type="PROSITE" id="PS50926"/>
    </source>
</evidence>
<dbReference type="GO" id="GO:0070041">
    <property type="term" value="F:rRNA (uridine-C5-)-methyltransferase activity"/>
    <property type="evidence" value="ECO:0007669"/>
    <property type="project" value="UniProtKB-UniRule"/>
</dbReference>
<dbReference type="SUPFAM" id="SSF53335">
    <property type="entry name" value="S-adenosyl-L-methionine-dependent methyltransferases"/>
    <property type="match status" value="1"/>
</dbReference>
<evidence type="ECO:0000256" key="8">
    <source>
        <dbReference type="ARBA" id="ARBA00023014"/>
    </source>
</evidence>
<evidence type="ECO:0000256" key="1">
    <source>
        <dbReference type="ARBA" id="ARBA00022485"/>
    </source>
</evidence>
<evidence type="ECO:0000256" key="3">
    <source>
        <dbReference type="ARBA" id="ARBA00022603"/>
    </source>
</evidence>
<evidence type="ECO:0000256" key="9">
    <source>
        <dbReference type="ARBA" id="ARBA00052756"/>
    </source>
</evidence>
<feature type="binding site" evidence="11 12">
    <location>
        <position position="288"/>
    </location>
    <ligand>
        <name>S-adenosyl-L-methionine</name>
        <dbReference type="ChEBI" id="CHEBI:59789"/>
    </ligand>
</feature>
<keyword evidence="6 11" id="KW-0479">Metal-binding</keyword>
<dbReference type="AlphaFoldDB" id="A0A365PIY2"/>
<feature type="binding site" evidence="11">
    <location>
        <position position="96"/>
    </location>
    <ligand>
        <name>[4Fe-4S] cluster</name>
        <dbReference type="ChEBI" id="CHEBI:49883"/>
    </ligand>
</feature>
<organism evidence="15 16">
    <name type="scientific">Acinetobacter junii</name>
    <dbReference type="NCBI Taxonomy" id="40215"/>
    <lineage>
        <taxon>Bacteria</taxon>
        <taxon>Pseudomonadati</taxon>
        <taxon>Pseudomonadota</taxon>
        <taxon>Gammaproteobacteria</taxon>
        <taxon>Moraxellales</taxon>
        <taxon>Moraxellaceae</taxon>
        <taxon>Acinetobacter</taxon>
    </lineage>
</organism>
<protein>
    <recommendedName>
        <fullName evidence="11">23S rRNA (uracil(1939)-C(5))-methyltransferase RlmD</fullName>
        <ecNumber evidence="11">2.1.1.190</ecNumber>
    </recommendedName>
    <alternativeName>
        <fullName evidence="11">23S rRNA(m5U1939)-methyltransferase</fullName>
    </alternativeName>
</protein>
<keyword evidence="1 11" id="KW-0004">4Fe-4S</keyword>
<keyword evidence="4 11" id="KW-0808">Transferase</keyword>
<gene>
    <name evidence="11" type="primary">rlmD</name>
    <name evidence="15" type="ORF">DC346_08515</name>
</gene>
<comment type="catalytic activity">
    <reaction evidence="9 11">
        <text>uridine(1939) in 23S rRNA + S-adenosyl-L-methionine = 5-methyluridine(1939) in 23S rRNA + S-adenosyl-L-homocysteine + H(+)</text>
        <dbReference type="Rhea" id="RHEA:42908"/>
        <dbReference type="Rhea" id="RHEA-COMP:10278"/>
        <dbReference type="Rhea" id="RHEA-COMP:10279"/>
        <dbReference type="ChEBI" id="CHEBI:15378"/>
        <dbReference type="ChEBI" id="CHEBI:57856"/>
        <dbReference type="ChEBI" id="CHEBI:59789"/>
        <dbReference type="ChEBI" id="CHEBI:65315"/>
        <dbReference type="ChEBI" id="CHEBI:74447"/>
        <dbReference type="EC" id="2.1.1.190"/>
    </reaction>
</comment>
<dbReference type="PROSITE" id="PS51687">
    <property type="entry name" value="SAM_MT_RNA_M5U"/>
    <property type="match status" value="1"/>
</dbReference>